<dbReference type="InterPro" id="IPR020084">
    <property type="entry name" value="NUDIX_hydrolase_CS"/>
</dbReference>
<organism evidence="6 7">
    <name type="scientific">Actinopolymorpha rutila</name>
    <dbReference type="NCBI Taxonomy" id="446787"/>
    <lineage>
        <taxon>Bacteria</taxon>
        <taxon>Bacillati</taxon>
        <taxon>Actinomycetota</taxon>
        <taxon>Actinomycetes</taxon>
        <taxon>Propionibacteriales</taxon>
        <taxon>Actinopolymorphaceae</taxon>
        <taxon>Actinopolymorpha</taxon>
    </lineage>
</organism>
<evidence type="ECO:0000313" key="7">
    <source>
        <dbReference type="Proteomes" id="UP000579605"/>
    </source>
</evidence>
<comment type="similarity">
    <text evidence="2 4">Belongs to the Nudix hydrolase family.</text>
</comment>
<proteinExistence type="inferred from homology"/>
<dbReference type="GO" id="GO:0016787">
    <property type="term" value="F:hydrolase activity"/>
    <property type="evidence" value="ECO:0007669"/>
    <property type="project" value="UniProtKB-KW"/>
</dbReference>
<keyword evidence="7" id="KW-1185">Reference proteome</keyword>
<comment type="caution">
    <text evidence="6">The sequence shown here is derived from an EMBL/GenBank/DDBJ whole genome shotgun (WGS) entry which is preliminary data.</text>
</comment>
<dbReference type="InterPro" id="IPR015797">
    <property type="entry name" value="NUDIX_hydrolase-like_dom_sf"/>
</dbReference>
<feature type="domain" description="Nudix hydrolase" evidence="5">
    <location>
        <begin position="1"/>
        <end position="133"/>
    </location>
</feature>
<dbReference type="Proteomes" id="UP000579605">
    <property type="component" value="Unassembled WGS sequence"/>
</dbReference>
<protein>
    <submittedName>
        <fullName evidence="6">ADP-ribose pyrophosphatase YjhB (NUDIX family)</fullName>
    </submittedName>
</protein>
<dbReference type="PROSITE" id="PS00893">
    <property type="entry name" value="NUDIX_BOX"/>
    <property type="match status" value="1"/>
</dbReference>
<dbReference type="RefSeq" id="WP_179790246.1">
    <property type="nucleotide sequence ID" value="NZ_BAAARR010000041.1"/>
</dbReference>
<dbReference type="PROSITE" id="PS51462">
    <property type="entry name" value="NUDIX"/>
    <property type="match status" value="1"/>
</dbReference>
<accession>A0A852ZU41</accession>
<evidence type="ECO:0000256" key="1">
    <source>
        <dbReference type="ARBA" id="ARBA00001946"/>
    </source>
</evidence>
<evidence type="ECO:0000256" key="3">
    <source>
        <dbReference type="ARBA" id="ARBA00022801"/>
    </source>
</evidence>
<dbReference type="PANTHER" id="PTHR43046">
    <property type="entry name" value="GDP-MANNOSE MANNOSYL HYDROLASE"/>
    <property type="match status" value="1"/>
</dbReference>
<reference evidence="6 7" key="1">
    <citation type="submission" date="2020-07" db="EMBL/GenBank/DDBJ databases">
        <title>Sequencing the genomes of 1000 actinobacteria strains.</title>
        <authorList>
            <person name="Klenk H.-P."/>
        </authorList>
    </citation>
    <scope>NUCLEOTIDE SEQUENCE [LARGE SCALE GENOMIC DNA]</scope>
    <source>
        <strain evidence="6 7">DSM 18448</strain>
    </source>
</reference>
<dbReference type="SUPFAM" id="SSF55811">
    <property type="entry name" value="Nudix"/>
    <property type="match status" value="1"/>
</dbReference>
<evidence type="ECO:0000259" key="5">
    <source>
        <dbReference type="PROSITE" id="PS51462"/>
    </source>
</evidence>
<dbReference type="InterPro" id="IPR000086">
    <property type="entry name" value="NUDIX_hydrolase_dom"/>
</dbReference>
<evidence type="ECO:0000313" key="6">
    <source>
        <dbReference type="EMBL" id="NYH92849.1"/>
    </source>
</evidence>
<comment type="cofactor">
    <cofactor evidence="1">
        <name>Mg(2+)</name>
        <dbReference type="ChEBI" id="CHEBI:18420"/>
    </cofactor>
</comment>
<evidence type="ECO:0000256" key="2">
    <source>
        <dbReference type="ARBA" id="ARBA00005582"/>
    </source>
</evidence>
<dbReference type="AlphaFoldDB" id="A0A852ZU41"/>
<sequence>MQGIAGVVVFRGSSVLLVNEPDYFTGEPRWTFPSGHIEDGEDPATAAARELAEESGCVVDPAQLEIIAISDVEQDGVTMNRSWNYTGTTTDAALRPRTQDGETVTEARWFDPAEAVELLGRSTYPPKTKPVARFLTSGECNLHWTCDLIGFSSLTPTFRWEPPTPTLPE</sequence>
<keyword evidence="3 4" id="KW-0378">Hydrolase</keyword>
<dbReference type="Pfam" id="PF00293">
    <property type="entry name" value="NUDIX"/>
    <property type="match status" value="1"/>
</dbReference>
<name>A0A852ZU41_9ACTN</name>
<dbReference type="PANTHER" id="PTHR43046:SF14">
    <property type="entry name" value="MUTT_NUDIX FAMILY PROTEIN"/>
    <property type="match status" value="1"/>
</dbReference>
<dbReference type="EMBL" id="JACBZH010000001">
    <property type="protein sequence ID" value="NYH92849.1"/>
    <property type="molecule type" value="Genomic_DNA"/>
</dbReference>
<dbReference type="PRINTS" id="PR00502">
    <property type="entry name" value="NUDIXFAMILY"/>
</dbReference>
<evidence type="ECO:0000256" key="4">
    <source>
        <dbReference type="RuleBase" id="RU003476"/>
    </source>
</evidence>
<dbReference type="InterPro" id="IPR020476">
    <property type="entry name" value="Nudix_hydrolase"/>
</dbReference>
<gene>
    <name evidence="6" type="ORF">F4554_005487</name>
</gene>
<dbReference type="Gene3D" id="3.90.79.10">
    <property type="entry name" value="Nucleoside Triphosphate Pyrophosphohydrolase"/>
    <property type="match status" value="1"/>
</dbReference>